<dbReference type="Proteomes" id="UP001340816">
    <property type="component" value="Chromosome"/>
</dbReference>
<dbReference type="PANTHER" id="PTHR47751:SF1">
    <property type="entry name" value="SUPERFAMILY HYDROLASE, PUTATIVE (AFU_ORTHOLOGUE AFUA_2G16580)-RELATED"/>
    <property type="match status" value="1"/>
</dbReference>
<dbReference type="InterPro" id="IPR051411">
    <property type="entry name" value="Polyketide_trans_af380"/>
</dbReference>
<dbReference type="RefSeq" id="WP_326729677.1">
    <property type="nucleotide sequence ID" value="NZ_CP108134.1"/>
</dbReference>
<dbReference type="GeneID" id="93929821"/>
<evidence type="ECO:0000313" key="2">
    <source>
        <dbReference type="EMBL" id="WSD16865.1"/>
    </source>
</evidence>
<dbReference type="Pfam" id="PF01738">
    <property type="entry name" value="DLH"/>
    <property type="match status" value="1"/>
</dbReference>
<keyword evidence="3" id="KW-1185">Reference proteome</keyword>
<dbReference type="Gene3D" id="3.40.50.1820">
    <property type="entry name" value="alpha/beta hydrolase"/>
    <property type="match status" value="1"/>
</dbReference>
<protein>
    <submittedName>
        <fullName evidence="2">Alpha/beta hydrolase</fullName>
    </submittedName>
</protein>
<gene>
    <name evidence="2" type="ORF">OHB35_28470</name>
</gene>
<dbReference type="SUPFAM" id="SSF53474">
    <property type="entry name" value="alpha/beta-Hydrolases"/>
    <property type="match status" value="1"/>
</dbReference>
<dbReference type="InterPro" id="IPR002925">
    <property type="entry name" value="Dienelactn_hydro"/>
</dbReference>
<dbReference type="EMBL" id="CP109135">
    <property type="protein sequence ID" value="WSD16865.1"/>
    <property type="molecule type" value="Genomic_DNA"/>
</dbReference>
<evidence type="ECO:0000259" key="1">
    <source>
        <dbReference type="Pfam" id="PF01738"/>
    </source>
</evidence>
<name>A0ABZ1HF81_STRPH</name>
<organism evidence="2 3">
    <name type="scientific">Streptomyces phaeochromogenes</name>
    <dbReference type="NCBI Taxonomy" id="1923"/>
    <lineage>
        <taxon>Bacteria</taxon>
        <taxon>Bacillati</taxon>
        <taxon>Actinomycetota</taxon>
        <taxon>Actinomycetes</taxon>
        <taxon>Kitasatosporales</taxon>
        <taxon>Streptomycetaceae</taxon>
        <taxon>Streptomyces</taxon>
        <taxon>Streptomyces phaeochromogenes group</taxon>
    </lineage>
</organism>
<proteinExistence type="predicted"/>
<accession>A0ABZ1HF81</accession>
<dbReference type="GO" id="GO:0016787">
    <property type="term" value="F:hydrolase activity"/>
    <property type="evidence" value="ECO:0007669"/>
    <property type="project" value="UniProtKB-KW"/>
</dbReference>
<sequence length="298" mass="32152">MRTSVTFKSNHLTLAGMLYLPDDYDGSPRAAVVVGHPAGGVKEQTAGRYAEELSHKGFVALAYDAAYQGESGGEPRGLEDPFQRAEDVRAAVSFLSTRSEVDPQRIGALGICASGAYVPYAAQTDRRIRAVATVSAVDPGAELLAEPAVRDHLLDQAAVFRTLEAREGSAYATNLLPSTQAEADALPAGSMFGQSYGYYRTPIGQHPRSSGWGVARFDLVAQFEPYRNNGWLAPRPLLMIVGSEADTRVFSEDGVARAGDTAELFDITGATHFDLYHRDEYVSQAVDQLADFYGAHLK</sequence>
<feature type="domain" description="Dienelactone hydrolase" evidence="1">
    <location>
        <begin position="15"/>
        <end position="133"/>
    </location>
</feature>
<dbReference type="Gene3D" id="1.10.10.800">
    <property type="match status" value="1"/>
</dbReference>
<evidence type="ECO:0000313" key="3">
    <source>
        <dbReference type="Proteomes" id="UP001340816"/>
    </source>
</evidence>
<dbReference type="InterPro" id="IPR029058">
    <property type="entry name" value="AB_hydrolase_fold"/>
</dbReference>
<reference evidence="2 3" key="1">
    <citation type="submission" date="2022-10" db="EMBL/GenBank/DDBJ databases">
        <title>The complete genomes of actinobacterial strains from the NBC collection.</title>
        <authorList>
            <person name="Joergensen T.S."/>
            <person name="Alvarez Arevalo M."/>
            <person name="Sterndorff E.B."/>
            <person name="Faurdal D."/>
            <person name="Vuksanovic O."/>
            <person name="Mourched A.-S."/>
            <person name="Charusanti P."/>
            <person name="Shaw S."/>
            <person name="Blin K."/>
            <person name="Weber T."/>
        </authorList>
    </citation>
    <scope>NUCLEOTIDE SEQUENCE [LARGE SCALE GENOMIC DNA]</scope>
    <source>
        <strain evidence="2 3">NBC 01752</strain>
    </source>
</reference>
<keyword evidence="2" id="KW-0378">Hydrolase</keyword>
<dbReference type="PANTHER" id="PTHR47751">
    <property type="entry name" value="SUPERFAMILY HYDROLASE, PUTATIVE (AFU_ORTHOLOGUE AFUA_2G16580)-RELATED"/>
    <property type="match status" value="1"/>
</dbReference>